<reference evidence="2 3" key="1">
    <citation type="submission" date="2019-09" db="EMBL/GenBank/DDBJ databases">
        <title>Segnochrobactrum spirostomi gen. nov., sp. nov., isolated from the ciliate Spirostomum cf. yagiui and description of a novel family, Segnochrobactraceae fam. nov. within the order Rhizobiales of the class Alphaproteobacteria.</title>
        <authorList>
            <person name="Akter S."/>
            <person name="Shazib S.U.A."/>
            <person name="Shin M.K."/>
        </authorList>
    </citation>
    <scope>NUCLEOTIDE SEQUENCE [LARGE SCALE GENOMIC DNA]</scope>
    <source>
        <strain evidence="2 3">Sp-1</strain>
    </source>
</reference>
<feature type="chain" id="PRO_5025452295" description="Lipoprotein" evidence="1">
    <location>
        <begin position="24"/>
        <end position="107"/>
    </location>
</feature>
<organism evidence="2 3">
    <name type="scientific">Segnochrobactrum spirostomi</name>
    <dbReference type="NCBI Taxonomy" id="2608987"/>
    <lineage>
        <taxon>Bacteria</taxon>
        <taxon>Pseudomonadati</taxon>
        <taxon>Pseudomonadota</taxon>
        <taxon>Alphaproteobacteria</taxon>
        <taxon>Hyphomicrobiales</taxon>
        <taxon>Segnochrobactraceae</taxon>
        <taxon>Segnochrobactrum</taxon>
    </lineage>
</organism>
<dbReference type="EMBL" id="VWNA01000001">
    <property type="protein sequence ID" value="MQT11162.1"/>
    <property type="molecule type" value="Genomic_DNA"/>
</dbReference>
<dbReference type="RefSeq" id="WP_153477519.1">
    <property type="nucleotide sequence ID" value="NZ_VWNA01000001.1"/>
</dbReference>
<dbReference type="AlphaFoldDB" id="A0A6A7Y017"/>
<gene>
    <name evidence="2" type="ORF">F0357_00405</name>
</gene>
<accession>A0A6A7Y017</accession>
<evidence type="ECO:0008006" key="4">
    <source>
        <dbReference type="Google" id="ProtNLM"/>
    </source>
</evidence>
<keyword evidence="1" id="KW-0732">Signal</keyword>
<sequence length="107" mass="11598">MTTEHMRLRGLAHGLMLATFALAGCQSSMTGPNDVKSPKHETLRDQYSCTETDKTWTGRYVAKGGRDAAAKSENACFKKQSDCQTWLAAAADGGDEIIEASCTPIKR</sequence>
<keyword evidence="3" id="KW-1185">Reference proteome</keyword>
<dbReference type="Proteomes" id="UP000332515">
    <property type="component" value="Unassembled WGS sequence"/>
</dbReference>
<feature type="signal peptide" evidence="1">
    <location>
        <begin position="1"/>
        <end position="23"/>
    </location>
</feature>
<proteinExistence type="predicted"/>
<evidence type="ECO:0000313" key="2">
    <source>
        <dbReference type="EMBL" id="MQT11162.1"/>
    </source>
</evidence>
<evidence type="ECO:0000313" key="3">
    <source>
        <dbReference type="Proteomes" id="UP000332515"/>
    </source>
</evidence>
<protein>
    <recommendedName>
        <fullName evidence="4">Lipoprotein</fullName>
    </recommendedName>
</protein>
<evidence type="ECO:0000256" key="1">
    <source>
        <dbReference type="SAM" id="SignalP"/>
    </source>
</evidence>
<name>A0A6A7Y017_9HYPH</name>
<dbReference type="PROSITE" id="PS51257">
    <property type="entry name" value="PROKAR_LIPOPROTEIN"/>
    <property type="match status" value="1"/>
</dbReference>
<comment type="caution">
    <text evidence="2">The sequence shown here is derived from an EMBL/GenBank/DDBJ whole genome shotgun (WGS) entry which is preliminary data.</text>
</comment>